<dbReference type="InterPro" id="IPR013216">
    <property type="entry name" value="Methyltransf_11"/>
</dbReference>
<feature type="domain" description="Methyltransferase type 11" evidence="4">
    <location>
        <begin position="49"/>
        <end position="139"/>
    </location>
</feature>
<dbReference type="EMBL" id="JAENIJ010000005">
    <property type="protein sequence ID" value="MBK1881635.1"/>
    <property type="molecule type" value="Genomic_DNA"/>
</dbReference>
<evidence type="ECO:0000313" key="6">
    <source>
        <dbReference type="Proteomes" id="UP000603141"/>
    </source>
</evidence>
<name>A0A934S1S0_9BACT</name>
<evidence type="ECO:0000256" key="3">
    <source>
        <dbReference type="ARBA" id="ARBA00022679"/>
    </source>
</evidence>
<dbReference type="InterPro" id="IPR051052">
    <property type="entry name" value="Diverse_substrate_MTase"/>
</dbReference>
<gene>
    <name evidence="5" type="ORF">JIN85_04375</name>
</gene>
<evidence type="ECO:0000313" key="5">
    <source>
        <dbReference type="EMBL" id="MBK1881635.1"/>
    </source>
</evidence>
<dbReference type="AlphaFoldDB" id="A0A934S1S0"/>
<organism evidence="5 6">
    <name type="scientific">Luteolibacter pohnpeiensis</name>
    <dbReference type="NCBI Taxonomy" id="454153"/>
    <lineage>
        <taxon>Bacteria</taxon>
        <taxon>Pseudomonadati</taxon>
        <taxon>Verrucomicrobiota</taxon>
        <taxon>Verrucomicrobiia</taxon>
        <taxon>Verrucomicrobiales</taxon>
        <taxon>Verrucomicrobiaceae</taxon>
        <taxon>Luteolibacter</taxon>
    </lineage>
</organism>
<dbReference type="PANTHER" id="PTHR44942">
    <property type="entry name" value="METHYLTRANSF_11 DOMAIN-CONTAINING PROTEIN"/>
    <property type="match status" value="1"/>
</dbReference>
<evidence type="ECO:0000256" key="2">
    <source>
        <dbReference type="ARBA" id="ARBA00022603"/>
    </source>
</evidence>
<dbReference type="CDD" id="cd02440">
    <property type="entry name" value="AdoMet_MTases"/>
    <property type="match status" value="1"/>
</dbReference>
<dbReference type="GO" id="GO:0032259">
    <property type="term" value="P:methylation"/>
    <property type="evidence" value="ECO:0007669"/>
    <property type="project" value="UniProtKB-KW"/>
</dbReference>
<keyword evidence="6" id="KW-1185">Reference proteome</keyword>
<evidence type="ECO:0000259" key="4">
    <source>
        <dbReference type="Pfam" id="PF08241"/>
    </source>
</evidence>
<comment type="similarity">
    <text evidence="1">Belongs to the methyltransferase superfamily.</text>
</comment>
<dbReference type="SUPFAM" id="SSF53335">
    <property type="entry name" value="S-adenosyl-L-methionine-dependent methyltransferases"/>
    <property type="match status" value="1"/>
</dbReference>
<evidence type="ECO:0000256" key="1">
    <source>
        <dbReference type="ARBA" id="ARBA00008361"/>
    </source>
</evidence>
<sequence>MDPSNNSAPERRFSNRVENYVRYRPSYPSEIPDRLAEVAGLTPDSIVADIGSGTGISTELFLKFGCAVYGVEPNADMRGAAEHMLAGYPKFHSIDGKAQATTLPDQSVDFIIAAQAFHWFENAETRAEFSHIMKPNAKLGLLWNKRQLDTTPFLRDYEEIMTTYGSDYSRIRHENIDDERLAKFFIGPFDLHTFQHRTRLDFESLKGLALSSSSSPLEGHPNHEPMMRRLQESHARHQIDGSVEMIYTTKLYVGS</sequence>
<dbReference type="Proteomes" id="UP000603141">
    <property type="component" value="Unassembled WGS sequence"/>
</dbReference>
<dbReference type="PANTHER" id="PTHR44942:SF4">
    <property type="entry name" value="METHYLTRANSFERASE TYPE 11 DOMAIN-CONTAINING PROTEIN"/>
    <property type="match status" value="1"/>
</dbReference>
<keyword evidence="2 5" id="KW-0489">Methyltransferase</keyword>
<comment type="caution">
    <text evidence="5">The sequence shown here is derived from an EMBL/GenBank/DDBJ whole genome shotgun (WGS) entry which is preliminary data.</text>
</comment>
<proteinExistence type="inferred from homology"/>
<dbReference type="Pfam" id="PF08241">
    <property type="entry name" value="Methyltransf_11"/>
    <property type="match status" value="1"/>
</dbReference>
<accession>A0A934S1S0</accession>
<dbReference type="GO" id="GO:0008757">
    <property type="term" value="F:S-adenosylmethionine-dependent methyltransferase activity"/>
    <property type="evidence" value="ECO:0007669"/>
    <property type="project" value="InterPro"/>
</dbReference>
<protein>
    <submittedName>
        <fullName evidence="5">Class I SAM-dependent methyltransferase</fullName>
    </submittedName>
</protein>
<dbReference type="InterPro" id="IPR029063">
    <property type="entry name" value="SAM-dependent_MTases_sf"/>
</dbReference>
<keyword evidence="3" id="KW-0808">Transferase</keyword>
<dbReference type="Gene3D" id="3.40.50.150">
    <property type="entry name" value="Vaccinia Virus protein VP39"/>
    <property type="match status" value="1"/>
</dbReference>
<dbReference type="RefSeq" id="WP_200268014.1">
    <property type="nucleotide sequence ID" value="NZ_JAENIJ010000005.1"/>
</dbReference>
<reference evidence="5" key="1">
    <citation type="submission" date="2021-01" db="EMBL/GenBank/DDBJ databases">
        <title>Modified the classification status of verrucomicrobia.</title>
        <authorList>
            <person name="Feng X."/>
        </authorList>
    </citation>
    <scope>NUCLEOTIDE SEQUENCE</scope>
    <source>
        <strain evidence="5">KCTC 22041</strain>
    </source>
</reference>